<keyword evidence="2" id="KW-1185">Reference proteome</keyword>
<dbReference type="Proteomes" id="UP001595766">
    <property type="component" value="Unassembled WGS sequence"/>
</dbReference>
<evidence type="ECO:0000313" key="2">
    <source>
        <dbReference type="Proteomes" id="UP001595766"/>
    </source>
</evidence>
<name>A0ABV8ELE3_9BACT</name>
<reference evidence="2" key="1">
    <citation type="journal article" date="2019" name="Int. J. Syst. Evol. Microbiol.">
        <title>The Global Catalogue of Microorganisms (GCM) 10K type strain sequencing project: providing services to taxonomists for standard genome sequencing and annotation.</title>
        <authorList>
            <consortium name="The Broad Institute Genomics Platform"/>
            <consortium name="The Broad Institute Genome Sequencing Center for Infectious Disease"/>
            <person name="Wu L."/>
            <person name="Ma J."/>
        </authorList>
    </citation>
    <scope>NUCLEOTIDE SEQUENCE [LARGE SCALE GENOMIC DNA]</scope>
    <source>
        <strain evidence="2">CECT 8551</strain>
    </source>
</reference>
<organism evidence="1 2">
    <name type="scientific">Belliella kenyensis</name>
    <dbReference type="NCBI Taxonomy" id="1472724"/>
    <lineage>
        <taxon>Bacteria</taxon>
        <taxon>Pseudomonadati</taxon>
        <taxon>Bacteroidota</taxon>
        <taxon>Cytophagia</taxon>
        <taxon>Cytophagales</taxon>
        <taxon>Cyclobacteriaceae</taxon>
        <taxon>Belliella</taxon>
    </lineage>
</organism>
<dbReference type="EMBL" id="JBHSAV010000053">
    <property type="protein sequence ID" value="MFC3977112.1"/>
    <property type="molecule type" value="Genomic_DNA"/>
</dbReference>
<gene>
    <name evidence="1" type="ORF">ACFOUP_12050</name>
</gene>
<comment type="caution">
    <text evidence="1">The sequence shown here is derived from an EMBL/GenBank/DDBJ whole genome shotgun (WGS) entry which is preliminary data.</text>
</comment>
<proteinExistence type="predicted"/>
<protein>
    <submittedName>
        <fullName evidence="1">Uncharacterized protein</fullName>
    </submittedName>
</protein>
<dbReference type="RefSeq" id="WP_241291618.1">
    <property type="nucleotide sequence ID" value="NZ_JAKZGR010000002.1"/>
</dbReference>
<accession>A0ABV8ELE3</accession>
<evidence type="ECO:0000313" key="1">
    <source>
        <dbReference type="EMBL" id="MFC3977112.1"/>
    </source>
</evidence>
<sequence length="81" mass="9429">MLQKKIVSQFEDLKISLSGLAKLSDINLERKLPVFLSYDNPVSVADKVPELLMPRFKKDPKKFLNALIDKFALYNIWFLNM</sequence>